<dbReference type="InterPro" id="IPR045312">
    <property type="entry name" value="PCBER-like"/>
</dbReference>
<dbReference type="Pfam" id="PF05368">
    <property type="entry name" value="NmrA"/>
    <property type="match status" value="1"/>
</dbReference>
<protein>
    <submittedName>
        <fullName evidence="5">Oxidoreductase BOA1</fullName>
    </submittedName>
</protein>
<organism evidence="5 6">
    <name type="scientific">Cladobotryum mycophilum</name>
    <dbReference type="NCBI Taxonomy" id="491253"/>
    <lineage>
        <taxon>Eukaryota</taxon>
        <taxon>Fungi</taxon>
        <taxon>Dikarya</taxon>
        <taxon>Ascomycota</taxon>
        <taxon>Pezizomycotina</taxon>
        <taxon>Sordariomycetes</taxon>
        <taxon>Hypocreomycetidae</taxon>
        <taxon>Hypocreales</taxon>
        <taxon>Hypocreaceae</taxon>
        <taxon>Cladobotryum</taxon>
    </lineage>
</organism>
<evidence type="ECO:0000256" key="1">
    <source>
        <dbReference type="ARBA" id="ARBA00005725"/>
    </source>
</evidence>
<gene>
    <name evidence="5" type="ORF">PT974_07169</name>
</gene>
<dbReference type="Gene3D" id="3.40.50.720">
    <property type="entry name" value="NAD(P)-binding Rossmann-like Domain"/>
    <property type="match status" value="1"/>
</dbReference>
<keyword evidence="3" id="KW-0560">Oxidoreductase</keyword>
<dbReference type="Proteomes" id="UP001338125">
    <property type="component" value="Unassembled WGS sequence"/>
</dbReference>
<dbReference type="InterPro" id="IPR051609">
    <property type="entry name" value="NmrA/Isoflavone_reductase-like"/>
</dbReference>
<feature type="domain" description="NmrA-like" evidence="4">
    <location>
        <begin position="3"/>
        <end position="288"/>
    </location>
</feature>
<dbReference type="PANTHER" id="PTHR47706:SF4">
    <property type="entry name" value="NMRA-LIKE DOMAIN-CONTAINING PROTEIN"/>
    <property type="match status" value="1"/>
</dbReference>
<dbReference type="Gene3D" id="3.90.25.10">
    <property type="entry name" value="UDP-galactose 4-epimerase, domain 1"/>
    <property type="match status" value="1"/>
</dbReference>
<evidence type="ECO:0000259" key="4">
    <source>
        <dbReference type="Pfam" id="PF05368"/>
    </source>
</evidence>
<evidence type="ECO:0000256" key="2">
    <source>
        <dbReference type="ARBA" id="ARBA00022857"/>
    </source>
</evidence>
<dbReference type="CDD" id="cd05259">
    <property type="entry name" value="PCBER_SDR_a"/>
    <property type="match status" value="1"/>
</dbReference>
<proteinExistence type="inferred from homology"/>
<keyword evidence="6" id="KW-1185">Reference proteome</keyword>
<dbReference type="InterPro" id="IPR008030">
    <property type="entry name" value="NmrA-like"/>
</dbReference>
<evidence type="ECO:0000313" key="6">
    <source>
        <dbReference type="Proteomes" id="UP001338125"/>
    </source>
</evidence>
<name>A0ABR0SNM5_9HYPO</name>
<dbReference type="SUPFAM" id="SSF51735">
    <property type="entry name" value="NAD(P)-binding Rossmann-fold domains"/>
    <property type="match status" value="1"/>
</dbReference>
<sequence>MVTVAIAGASSGMGSTILSEILATGKHKVVVLSRSEQPSLEKEGVIVRAVDYKSIDQLTEALRGVHTVISCVWSFGPEVTTTQLALLEASKAAGVKRFVPSDWAINKYDIVDYYANKAPVWKAVQESGLEYTRFICGIWMNCWGSGAPNDEAVAGYRGPPFMIDFKNRTVSIPGDGTQKVAFTEMRDIGKFVAASLDLAQWIPDTFIVSDSLSYNELVELAEKVTGREFEKSPYPVSQIESVLKDNSNFEQVFFNQFLKLITNGDLDIEQSVGKNVPSIEMTKAENYLVKYWGGVH</sequence>
<evidence type="ECO:0000313" key="5">
    <source>
        <dbReference type="EMBL" id="KAK5993732.1"/>
    </source>
</evidence>
<evidence type="ECO:0000256" key="3">
    <source>
        <dbReference type="ARBA" id="ARBA00023002"/>
    </source>
</evidence>
<dbReference type="EMBL" id="JAVFKD010000012">
    <property type="protein sequence ID" value="KAK5993732.1"/>
    <property type="molecule type" value="Genomic_DNA"/>
</dbReference>
<dbReference type="PANTHER" id="PTHR47706">
    <property type="entry name" value="NMRA-LIKE FAMILY PROTEIN"/>
    <property type="match status" value="1"/>
</dbReference>
<reference evidence="5 6" key="1">
    <citation type="submission" date="2024-01" db="EMBL/GenBank/DDBJ databases">
        <title>Complete genome of Cladobotryum mycophilum ATHUM6906.</title>
        <authorList>
            <person name="Christinaki A.C."/>
            <person name="Myridakis A.I."/>
            <person name="Kouvelis V.N."/>
        </authorList>
    </citation>
    <scope>NUCLEOTIDE SEQUENCE [LARGE SCALE GENOMIC DNA]</scope>
    <source>
        <strain evidence="5 6">ATHUM6906</strain>
    </source>
</reference>
<dbReference type="InterPro" id="IPR036291">
    <property type="entry name" value="NAD(P)-bd_dom_sf"/>
</dbReference>
<keyword evidence="2" id="KW-0521">NADP</keyword>
<accession>A0ABR0SNM5</accession>
<comment type="caution">
    <text evidence="5">The sequence shown here is derived from an EMBL/GenBank/DDBJ whole genome shotgun (WGS) entry which is preliminary data.</text>
</comment>
<comment type="similarity">
    <text evidence="1">Belongs to the NmrA-type oxidoreductase family. Isoflavone reductase subfamily.</text>
</comment>